<protein>
    <submittedName>
        <fullName evidence="2">Uncharacterized protein</fullName>
    </submittedName>
</protein>
<evidence type="ECO:0000313" key="3">
    <source>
        <dbReference type="Proteomes" id="UP000521943"/>
    </source>
</evidence>
<reference evidence="2 3" key="1">
    <citation type="submission" date="2020-07" db="EMBL/GenBank/DDBJ databases">
        <title>Comparative genomics of pyrophilous fungi reveals a link between fire events and developmental genes.</title>
        <authorList>
            <consortium name="DOE Joint Genome Institute"/>
            <person name="Steindorff A.S."/>
            <person name="Carver A."/>
            <person name="Calhoun S."/>
            <person name="Stillman K."/>
            <person name="Liu H."/>
            <person name="Lipzen A."/>
            <person name="Pangilinan J."/>
            <person name="Labutti K."/>
            <person name="Bruns T.D."/>
            <person name="Grigoriev I.V."/>
        </authorList>
    </citation>
    <scope>NUCLEOTIDE SEQUENCE [LARGE SCALE GENOMIC DNA]</scope>
    <source>
        <strain evidence="2 3">CBS 144469</strain>
    </source>
</reference>
<name>A0A8H6IFT3_9AGAR</name>
<dbReference type="Proteomes" id="UP000521943">
    <property type="component" value="Unassembled WGS sequence"/>
</dbReference>
<sequence length="251" mass="27485">MEELNRTDAKEKTTLNGPRHPHYESQDNGSVGWTLESIREALNPKFPARDLVVPTCPRCQALKVGINPEAFPGQMNCEMSLAEGTGLASFCPSHTADGTDGVSSFGSTSRAPDRDTTFEVLAHSSRVGRNMNSLDSAYVRLGRALVLSLDIVSEIVDLTREREDLFTMDPEPDSALSWDRQIEVASAIQEGYALRRMTQSDMITGGGGVTQSEESEARKVGRDFLRDPALLVERVRNLYVSPVVPQDLSVG</sequence>
<proteinExistence type="predicted"/>
<feature type="compositionally biased region" description="Basic and acidic residues" evidence="1">
    <location>
        <begin position="1"/>
        <end position="13"/>
    </location>
</feature>
<dbReference type="EMBL" id="JACGCI010000003">
    <property type="protein sequence ID" value="KAF6764830.1"/>
    <property type="molecule type" value="Genomic_DNA"/>
</dbReference>
<gene>
    <name evidence="2" type="ORF">DFP72DRAFT_869388</name>
</gene>
<organism evidence="2 3">
    <name type="scientific">Ephemerocybe angulata</name>
    <dbReference type="NCBI Taxonomy" id="980116"/>
    <lineage>
        <taxon>Eukaryota</taxon>
        <taxon>Fungi</taxon>
        <taxon>Dikarya</taxon>
        <taxon>Basidiomycota</taxon>
        <taxon>Agaricomycotina</taxon>
        <taxon>Agaricomycetes</taxon>
        <taxon>Agaricomycetidae</taxon>
        <taxon>Agaricales</taxon>
        <taxon>Agaricineae</taxon>
        <taxon>Psathyrellaceae</taxon>
        <taxon>Ephemerocybe</taxon>
    </lineage>
</organism>
<dbReference type="AlphaFoldDB" id="A0A8H6IFT3"/>
<evidence type="ECO:0000256" key="1">
    <source>
        <dbReference type="SAM" id="MobiDB-lite"/>
    </source>
</evidence>
<feature type="region of interest" description="Disordered" evidence="1">
    <location>
        <begin position="1"/>
        <end position="29"/>
    </location>
</feature>
<evidence type="ECO:0000313" key="2">
    <source>
        <dbReference type="EMBL" id="KAF6764830.1"/>
    </source>
</evidence>
<comment type="caution">
    <text evidence="2">The sequence shown here is derived from an EMBL/GenBank/DDBJ whole genome shotgun (WGS) entry which is preliminary data.</text>
</comment>
<accession>A0A8H6IFT3</accession>
<keyword evidence="3" id="KW-1185">Reference proteome</keyword>